<dbReference type="InterPro" id="IPR052176">
    <property type="entry name" value="Glycosyl_Hydrlase_43_Enz"/>
</dbReference>
<protein>
    <submittedName>
        <fullName evidence="3">Glycoside hydrolase family protein</fullName>
    </submittedName>
</protein>
<dbReference type="KEGG" id="paun:MJA45_13560"/>
<reference evidence="3 4" key="1">
    <citation type="submission" date="2022-02" db="EMBL/GenBank/DDBJ databases">
        <title>Paenibacillus sp. MBLB1776 Whole Genome Shotgun Sequencing.</title>
        <authorList>
            <person name="Hwang C.Y."/>
            <person name="Cho E.-S."/>
            <person name="Seo M.-J."/>
        </authorList>
    </citation>
    <scope>NUCLEOTIDE SEQUENCE [LARGE SCALE GENOMIC DNA]</scope>
    <source>
        <strain evidence="3 4">MBLB1776</strain>
    </source>
</reference>
<evidence type="ECO:0000256" key="1">
    <source>
        <dbReference type="ARBA" id="ARBA00022651"/>
    </source>
</evidence>
<gene>
    <name evidence="3" type="ORF">MJA45_13560</name>
</gene>
<proteinExistence type="predicted"/>
<dbReference type="PANTHER" id="PTHR43772">
    <property type="entry name" value="ENDO-1,4-BETA-XYLANASE"/>
    <property type="match status" value="1"/>
</dbReference>
<dbReference type="Gene3D" id="2.115.10.20">
    <property type="entry name" value="Glycosyl hydrolase domain, family 43"/>
    <property type="match status" value="1"/>
</dbReference>
<keyword evidence="2" id="KW-0119">Carbohydrate metabolism</keyword>
<evidence type="ECO:0000256" key="2">
    <source>
        <dbReference type="ARBA" id="ARBA00023277"/>
    </source>
</evidence>
<organism evidence="3 4">
    <name type="scientific">Paenibacillus aurantius</name>
    <dbReference type="NCBI Taxonomy" id="2918900"/>
    <lineage>
        <taxon>Bacteria</taxon>
        <taxon>Bacillati</taxon>
        <taxon>Bacillota</taxon>
        <taxon>Bacilli</taxon>
        <taxon>Bacillales</taxon>
        <taxon>Paenibacillaceae</taxon>
        <taxon>Paenibacillus</taxon>
    </lineage>
</organism>
<evidence type="ECO:0000313" key="3">
    <source>
        <dbReference type="EMBL" id="WNQ13998.1"/>
    </source>
</evidence>
<accession>A0AA96LJ78</accession>
<dbReference type="RefSeq" id="WP_315607780.1">
    <property type="nucleotide sequence ID" value="NZ_CP130318.1"/>
</dbReference>
<dbReference type="GO" id="GO:0045493">
    <property type="term" value="P:xylan catabolic process"/>
    <property type="evidence" value="ECO:0007669"/>
    <property type="project" value="UniProtKB-KW"/>
</dbReference>
<dbReference type="SUPFAM" id="SSF75005">
    <property type="entry name" value="Arabinanase/levansucrase/invertase"/>
    <property type="match status" value="1"/>
</dbReference>
<keyword evidence="1" id="KW-0624">Polysaccharide degradation</keyword>
<dbReference type="AlphaFoldDB" id="A0AA96LJ78"/>
<dbReference type="Proteomes" id="UP001305702">
    <property type="component" value="Chromosome"/>
</dbReference>
<name>A0AA96LJ78_9BACL</name>
<dbReference type="EMBL" id="CP130318">
    <property type="protein sequence ID" value="WNQ13998.1"/>
    <property type="molecule type" value="Genomic_DNA"/>
</dbReference>
<dbReference type="InterPro" id="IPR023296">
    <property type="entry name" value="Glyco_hydro_beta-prop_sf"/>
</dbReference>
<keyword evidence="1" id="KW-0858">Xylan degradation</keyword>
<evidence type="ECO:0000313" key="4">
    <source>
        <dbReference type="Proteomes" id="UP001305702"/>
    </source>
</evidence>
<dbReference type="PANTHER" id="PTHR43772:SF2">
    <property type="entry name" value="PUTATIVE (AFU_ORTHOLOGUE AFUA_2G04480)-RELATED"/>
    <property type="match status" value="1"/>
</dbReference>
<dbReference type="CDD" id="cd08994">
    <property type="entry name" value="GH43_62_32_68_117_130-like"/>
    <property type="match status" value="1"/>
</dbReference>
<sequence>MSIISVPEGLRLAYRAKFELPDWNVWGSTMLRTEEGTCHLIFSRWLRSLGHQAWATHSELAYATSSHPEGPYEVQGTALTQDEEGKWDSGGFHNESLIEADGVYYLYYIGQHGNGEWWNHRNNQRVGVAVAEHPSGPWKRFDKPLLEPRPGHLTTGTPHVFKRPDGKYQMVYKTVTEGPMPFGGSVRHVIALADHPLGPFVDHPEPFIRTPRTHFPIDDHVEWVQDGRYYAIVKDNKGEFTGMHSAMILFESEDGFHWELSRDPLVMKPQLTWEDGVVQHFERLEMPKLYFENGKPAILYLAGLPKGSEHSFMVAVPLNKAF</sequence>
<keyword evidence="3" id="KW-0378">Hydrolase</keyword>
<dbReference type="GO" id="GO:0016787">
    <property type="term" value="F:hydrolase activity"/>
    <property type="evidence" value="ECO:0007669"/>
    <property type="project" value="UniProtKB-KW"/>
</dbReference>
<keyword evidence="4" id="KW-1185">Reference proteome</keyword>